<keyword evidence="2 3" id="KW-0808">Transferase</keyword>
<name>A0AB38FZ77_9ENTR</name>
<dbReference type="EC" id="2.-.-.-" evidence="3"/>
<dbReference type="CDD" id="cd03789">
    <property type="entry name" value="GT9_LPS_heptosyltransferase"/>
    <property type="match status" value="1"/>
</dbReference>
<dbReference type="InterPro" id="IPR051199">
    <property type="entry name" value="LPS_LOS_Heptosyltrfase"/>
</dbReference>
<proteinExistence type="predicted"/>
<dbReference type="Gene3D" id="3.40.50.2000">
    <property type="entry name" value="Glycogen Phosphorylase B"/>
    <property type="match status" value="2"/>
</dbReference>
<evidence type="ECO:0000256" key="1">
    <source>
        <dbReference type="ARBA" id="ARBA00022676"/>
    </source>
</evidence>
<organism evidence="3 4">
    <name type="scientific">Yokenella regensburgei</name>
    <dbReference type="NCBI Taxonomy" id="158877"/>
    <lineage>
        <taxon>Bacteria</taxon>
        <taxon>Pseudomonadati</taxon>
        <taxon>Pseudomonadota</taxon>
        <taxon>Gammaproteobacteria</taxon>
        <taxon>Enterobacterales</taxon>
        <taxon>Enterobacteriaceae</taxon>
        <taxon>Yokenella</taxon>
    </lineage>
</organism>
<evidence type="ECO:0000256" key="2">
    <source>
        <dbReference type="ARBA" id="ARBA00022679"/>
    </source>
</evidence>
<evidence type="ECO:0000313" key="3">
    <source>
        <dbReference type="EMBL" id="SQA64251.1"/>
    </source>
</evidence>
<dbReference type="Proteomes" id="UP000251313">
    <property type="component" value="Unassembled WGS sequence"/>
</dbReference>
<reference evidence="3 4" key="1">
    <citation type="submission" date="2018-06" db="EMBL/GenBank/DDBJ databases">
        <authorList>
            <consortium name="Pathogen Informatics"/>
            <person name="Doyle S."/>
        </authorList>
    </citation>
    <scope>NUCLEOTIDE SEQUENCE [LARGE SCALE GENOMIC DNA]</scope>
    <source>
        <strain evidence="3 4">NCTC11967</strain>
    </source>
</reference>
<dbReference type="Pfam" id="PF01075">
    <property type="entry name" value="Glyco_transf_9"/>
    <property type="match status" value="1"/>
</dbReference>
<dbReference type="RefSeq" id="WP_006817771.1">
    <property type="nucleotide sequence ID" value="NZ_CABKQJ010000012.1"/>
</dbReference>
<dbReference type="InterPro" id="IPR002201">
    <property type="entry name" value="Glyco_trans_9"/>
</dbReference>
<protein>
    <submittedName>
        <fullName evidence="3">ADP-heptose--LPS heptosyltransferase 2</fullName>
        <ecNumber evidence="3">2.-.-.-</ecNumber>
    </submittedName>
</protein>
<evidence type="ECO:0000313" key="4">
    <source>
        <dbReference type="Proteomes" id="UP000251313"/>
    </source>
</evidence>
<accession>A0AB38FZ77</accession>
<dbReference type="EMBL" id="UAVL01000018">
    <property type="protein sequence ID" value="SQA64251.1"/>
    <property type="molecule type" value="Genomic_DNA"/>
</dbReference>
<dbReference type="PANTHER" id="PTHR30160">
    <property type="entry name" value="TETRAACYLDISACCHARIDE 4'-KINASE-RELATED"/>
    <property type="match status" value="1"/>
</dbReference>
<dbReference type="AlphaFoldDB" id="A0AB38FZ77"/>
<sequence>MSKIAKQLGAGLFLSLLKVTGYSVKKISRFPEQEKLHTIAIFSTTALGDFLINTPAIMAIKARWPEAKLLLVMNKRNKLLAEGSPLFDEIIYWNGKANDVLPLAKTLRERRVEATFILHSRAPYDIVVASLARSRYIFKDVYYSDYQGRQDFALARYLSAFYDNRQNGNIHHIHQKTELLESVGIAVPSMAMVIPVPFTPDVFSTPTIGIHAGASTPDRCWPAEKFAQLIQKLLSHHESLNIELIGAPGEKALNQRIIDSLPDISDRVKNVAGETNLLQLAGKIAGFKALVVGDTGPLHVAIAVKTPTVGLYSGQSAVDGAAPLQDHDIHHLVLPADEKQGLRGIEVDDVYAAIERTLG</sequence>
<dbReference type="GO" id="GO:0005829">
    <property type="term" value="C:cytosol"/>
    <property type="evidence" value="ECO:0007669"/>
    <property type="project" value="TreeGrafter"/>
</dbReference>
<keyword evidence="1" id="KW-0328">Glycosyltransferase</keyword>
<gene>
    <name evidence="3" type="primary">rfaF_1</name>
    <name evidence="3" type="ORF">NCTC11967_03349</name>
</gene>
<dbReference type="GO" id="GO:0009244">
    <property type="term" value="P:lipopolysaccharide core region biosynthetic process"/>
    <property type="evidence" value="ECO:0007669"/>
    <property type="project" value="TreeGrafter"/>
</dbReference>
<comment type="caution">
    <text evidence="3">The sequence shown here is derived from an EMBL/GenBank/DDBJ whole genome shotgun (WGS) entry which is preliminary data.</text>
</comment>
<dbReference type="GO" id="GO:0008713">
    <property type="term" value="F:ADP-heptose-lipopolysaccharide heptosyltransferase activity"/>
    <property type="evidence" value="ECO:0007669"/>
    <property type="project" value="TreeGrafter"/>
</dbReference>
<dbReference type="PANTHER" id="PTHR30160:SF7">
    <property type="entry name" value="ADP-HEPTOSE--LPS HEPTOSYLTRANSFERASE 2"/>
    <property type="match status" value="1"/>
</dbReference>
<dbReference type="SUPFAM" id="SSF53756">
    <property type="entry name" value="UDP-Glycosyltransferase/glycogen phosphorylase"/>
    <property type="match status" value="1"/>
</dbReference>